<dbReference type="STRING" id="1224947.SAMN05216480_101648"/>
<feature type="transmembrane region" description="Helical" evidence="1">
    <location>
        <begin position="91"/>
        <end position="110"/>
    </location>
</feature>
<accession>A0A1I7F5H1</accession>
<keyword evidence="3" id="KW-1185">Reference proteome</keyword>
<dbReference type="OrthoDB" id="1438492at2"/>
<keyword evidence="1" id="KW-1133">Transmembrane helix</keyword>
<reference evidence="2 3" key="1">
    <citation type="submission" date="2016-10" db="EMBL/GenBank/DDBJ databases">
        <authorList>
            <person name="de Groot N.N."/>
        </authorList>
    </citation>
    <scope>NUCLEOTIDE SEQUENCE [LARGE SCALE GENOMIC DNA]</scope>
    <source>
        <strain evidence="2 3">CGMCC 1.12333</strain>
    </source>
</reference>
<feature type="transmembrane region" description="Helical" evidence="1">
    <location>
        <begin position="6"/>
        <end position="27"/>
    </location>
</feature>
<keyword evidence="1" id="KW-0812">Transmembrane</keyword>
<evidence type="ECO:0000256" key="1">
    <source>
        <dbReference type="SAM" id="Phobius"/>
    </source>
</evidence>
<organism evidence="2 3">
    <name type="scientific">Pustulibacterium marinum</name>
    <dbReference type="NCBI Taxonomy" id="1224947"/>
    <lineage>
        <taxon>Bacteria</taxon>
        <taxon>Pseudomonadati</taxon>
        <taxon>Bacteroidota</taxon>
        <taxon>Flavobacteriia</taxon>
        <taxon>Flavobacteriales</taxon>
        <taxon>Flavobacteriaceae</taxon>
        <taxon>Pustulibacterium</taxon>
    </lineage>
</organism>
<feature type="transmembrane region" description="Helical" evidence="1">
    <location>
        <begin position="48"/>
        <end position="71"/>
    </location>
</feature>
<protein>
    <submittedName>
        <fullName evidence="2">Uncharacterized protein</fullName>
    </submittedName>
</protein>
<proteinExistence type="predicted"/>
<sequence>MNYNILAYFIYFIVTTATVIKVGIICYTNGNTFVANLLPDDRELSKKINTTLLVGYYLLNLGYCATTLISWTTITNSQELIEMVCTKTATILFIIGVLHYINIISIIKFIKSKQ</sequence>
<dbReference type="AlphaFoldDB" id="A0A1I7F5H1"/>
<keyword evidence="1" id="KW-0472">Membrane</keyword>
<evidence type="ECO:0000313" key="3">
    <source>
        <dbReference type="Proteomes" id="UP000199138"/>
    </source>
</evidence>
<evidence type="ECO:0000313" key="2">
    <source>
        <dbReference type="EMBL" id="SFU31386.1"/>
    </source>
</evidence>
<gene>
    <name evidence="2" type="ORF">SAMN05216480_101648</name>
</gene>
<dbReference type="RefSeq" id="WP_093022907.1">
    <property type="nucleotide sequence ID" value="NZ_FPBK01000001.1"/>
</dbReference>
<dbReference type="Proteomes" id="UP000199138">
    <property type="component" value="Unassembled WGS sequence"/>
</dbReference>
<name>A0A1I7F5H1_9FLAO</name>
<dbReference type="EMBL" id="FPBK01000001">
    <property type="protein sequence ID" value="SFU31386.1"/>
    <property type="molecule type" value="Genomic_DNA"/>
</dbReference>